<feature type="region of interest" description="Disordered" evidence="1">
    <location>
        <begin position="61"/>
        <end position="84"/>
    </location>
</feature>
<protein>
    <submittedName>
        <fullName evidence="2">Calmodulin-regulated spectrin-associated protein</fullName>
    </submittedName>
</protein>
<comment type="caution">
    <text evidence="2">The sequence shown here is derived from an EMBL/GenBank/DDBJ whole genome shotgun (WGS) entry which is preliminary data.</text>
</comment>
<sequence>MDSVSCKKRVRDGYEATEFTESTQSELKRFKEDFLDELDDSDVCTTSQDLDSFMKSFEQEISGSVPANESNSGESRPDLGYLLGASDDDLGIPPSVSNENLNDTELFRVTSESVGLSELWRFDDYNSFGFELSDDGFGYDSNSNVSEFVAVDSLFDYTDVGFGSPEILPAV</sequence>
<dbReference type="PANTHER" id="PTHR34539">
    <property type="entry name" value="T6J4.11 PROTEIN"/>
    <property type="match status" value="1"/>
</dbReference>
<dbReference type="Proteomes" id="UP001237642">
    <property type="component" value="Unassembled WGS sequence"/>
</dbReference>
<name>A0AAD8MPQ7_9APIA</name>
<reference evidence="2" key="1">
    <citation type="submission" date="2023-02" db="EMBL/GenBank/DDBJ databases">
        <title>Genome of toxic invasive species Heracleum sosnowskyi carries increased number of genes despite the absence of recent whole-genome duplications.</title>
        <authorList>
            <person name="Schelkunov M."/>
            <person name="Shtratnikova V."/>
            <person name="Makarenko M."/>
            <person name="Klepikova A."/>
            <person name="Omelchenko D."/>
            <person name="Novikova G."/>
            <person name="Obukhova E."/>
            <person name="Bogdanov V."/>
            <person name="Penin A."/>
            <person name="Logacheva M."/>
        </authorList>
    </citation>
    <scope>NUCLEOTIDE SEQUENCE</scope>
    <source>
        <strain evidence="2">Hsosn_3</strain>
        <tissue evidence="2">Leaf</tissue>
    </source>
</reference>
<dbReference type="PANTHER" id="PTHR34539:SF19">
    <property type="entry name" value="T6J4.11 PROTEIN"/>
    <property type="match status" value="1"/>
</dbReference>
<evidence type="ECO:0000313" key="3">
    <source>
        <dbReference type="Proteomes" id="UP001237642"/>
    </source>
</evidence>
<evidence type="ECO:0000313" key="2">
    <source>
        <dbReference type="EMBL" id="KAK1380911.1"/>
    </source>
</evidence>
<evidence type="ECO:0000256" key="1">
    <source>
        <dbReference type="SAM" id="MobiDB-lite"/>
    </source>
</evidence>
<reference evidence="2" key="2">
    <citation type="submission" date="2023-05" db="EMBL/GenBank/DDBJ databases">
        <authorList>
            <person name="Schelkunov M.I."/>
        </authorList>
    </citation>
    <scope>NUCLEOTIDE SEQUENCE</scope>
    <source>
        <strain evidence="2">Hsosn_3</strain>
        <tissue evidence="2">Leaf</tissue>
    </source>
</reference>
<dbReference type="AlphaFoldDB" id="A0AAD8MPQ7"/>
<accession>A0AAD8MPQ7</accession>
<organism evidence="2 3">
    <name type="scientific">Heracleum sosnowskyi</name>
    <dbReference type="NCBI Taxonomy" id="360622"/>
    <lineage>
        <taxon>Eukaryota</taxon>
        <taxon>Viridiplantae</taxon>
        <taxon>Streptophyta</taxon>
        <taxon>Embryophyta</taxon>
        <taxon>Tracheophyta</taxon>
        <taxon>Spermatophyta</taxon>
        <taxon>Magnoliopsida</taxon>
        <taxon>eudicotyledons</taxon>
        <taxon>Gunneridae</taxon>
        <taxon>Pentapetalae</taxon>
        <taxon>asterids</taxon>
        <taxon>campanulids</taxon>
        <taxon>Apiales</taxon>
        <taxon>Apiaceae</taxon>
        <taxon>Apioideae</taxon>
        <taxon>apioid superclade</taxon>
        <taxon>Tordylieae</taxon>
        <taxon>Tordyliinae</taxon>
        <taxon>Heracleum</taxon>
    </lineage>
</organism>
<feature type="compositionally biased region" description="Polar residues" evidence="1">
    <location>
        <begin position="61"/>
        <end position="74"/>
    </location>
</feature>
<proteinExistence type="predicted"/>
<dbReference type="EMBL" id="JAUIZM010000006">
    <property type="protein sequence ID" value="KAK1380911.1"/>
    <property type="molecule type" value="Genomic_DNA"/>
</dbReference>
<keyword evidence="3" id="KW-1185">Reference proteome</keyword>
<gene>
    <name evidence="2" type="ORF">POM88_027655</name>
</gene>